<keyword evidence="1" id="KW-1133">Transmembrane helix</keyword>
<dbReference type="AlphaFoldDB" id="A0A9P5YFR5"/>
<keyword evidence="1" id="KW-0812">Transmembrane</keyword>
<comment type="caution">
    <text evidence="2">The sequence shown here is derived from an EMBL/GenBank/DDBJ whole genome shotgun (WGS) entry which is preliminary data.</text>
</comment>
<evidence type="ECO:0000313" key="2">
    <source>
        <dbReference type="EMBL" id="KAF9469143.1"/>
    </source>
</evidence>
<keyword evidence="1" id="KW-0472">Membrane</keyword>
<reference evidence="2" key="1">
    <citation type="submission" date="2020-11" db="EMBL/GenBank/DDBJ databases">
        <authorList>
            <consortium name="DOE Joint Genome Institute"/>
            <person name="Ahrendt S."/>
            <person name="Riley R."/>
            <person name="Andreopoulos W."/>
            <person name="Labutti K."/>
            <person name="Pangilinan J."/>
            <person name="Ruiz-Duenas F.J."/>
            <person name="Barrasa J.M."/>
            <person name="Sanchez-Garcia M."/>
            <person name="Camarero S."/>
            <person name="Miyauchi S."/>
            <person name="Serrano A."/>
            <person name="Linde D."/>
            <person name="Babiker R."/>
            <person name="Drula E."/>
            <person name="Ayuso-Fernandez I."/>
            <person name="Pacheco R."/>
            <person name="Padilla G."/>
            <person name="Ferreira P."/>
            <person name="Barriuso J."/>
            <person name="Kellner H."/>
            <person name="Castanera R."/>
            <person name="Alfaro M."/>
            <person name="Ramirez L."/>
            <person name="Pisabarro A.G."/>
            <person name="Kuo A."/>
            <person name="Tritt A."/>
            <person name="Lipzen A."/>
            <person name="He G."/>
            <person name="Yan M."/>
            <person name="Ng V."/>
            <person name="Cullen D."/>
            <person name="Martin F."/>
            <person name="Rosso M.-N."/>
            <person name="Henrissat B."/>
            <person name="Hibbett D."/>
            <person name="Martinez A.T."/>
            <person name="Grigoriev I.V."/>
        </authorList>
    </citation>
    <scope>NUCLEOTIDE SEQUENCE</scope>
    <source>
        <strain evidence="2">CBS 247.69</strain>
    </source>
</reference>
<gene>
    <name evidence="2" type="ORF">BDZ94DRAFT_358376</name>
</gene>
<organism evidence="2 3">
    <name type="scientific">Collybia nuda</name>
    <dbReference type="NCBI Taxonomy" id="64659"/>
    <lineage>
        <taxon>Eukaryota</taxon>
        <taxon>Fungi</taxon>
        <taxon>Dikarya</taxon>
        <taxon>Basidiomycota</taxon>
        <taxon>Agaricomycotina</taxon>
        <taxon>Agaricomycetes</taxon>
        <taxon>Agaricomycetidae</taxon>
        <taxon>Agaricales</taxon>
        <taxon>Tricholomatineae</taxon>
        <taxon>Clitocybaceae</taxon>
        <taxon>Collybia</taxon>
    </lineage>
</organism>
<evidence type="ECO:0000256" key="1">
    <source>
        <dbReference type="SAM" id="Phobius"/>
    </source>
</evidence>
<protein>
    <submittedName>
        <fullName evidence="2">Uncharacterized protein</fullName>
    </submittedName>
</protein>
<name>A0A9P5YFR5_9AGAR</name>
<sequence length="62" mass="7015">MIKTLVTGRRKQSFSKNSIIILLYIAEIVGIRHLMKPHDDLVMQDLGYFKSSSHPCISLGTL</sequence>
<dbReference type="Proteomes" id="UP000807353">
    <property type="component" value="Unassembled WGS sequence"/>
</dbReference>
<accession>A0A9P5YFR5</accession>
<proteinExistence type="predicted"/>
<dbReference type="EMBL" id="MU150230">
    <property type="protein sequence ID" value="KAF9469143.1"/>
    <property type="molecule type" value="Genomic_DNA"/>
</dbReference>
<feature type="transmembrane region" description="Helical" evidence="1">
    <location>
        <begin position="18"/>
        <end position="35"/>
    </location>
</feature>
<evidence type="ECO:0000313" key="3">
    <source>
        <dbReference type="Proteomes" id="UP000807353"/>
    </source>
</evidence>
<keyword evidence="3" id="KW-1185">Reference proteome</keyword>